<evidence type="ECO:0000256" key="13">
    <source>
        <dbReference type="ARBA" id="ARBA00023273"/>
    </source>
</evidence>
<feature type="domain" description="Dynein heavy chain AAA module D4" evidence="16">
    <location>
        <begin position="1557"/>
        <end position="1819"/>
    </location>
</feature>
<gene>
    <name evidence="19" type="primary">Dnah5_0</name>
    <name evidence="19" type="ORF">Bhyg_09098</name>
</gene>
<sequence length="1930" mass="222155">HKKVQRTMQTQSLSLGMIMLQPDIKQFLNKISEKYSHLWADNRTDIIDDFVNSNPLTVDIRDKFSFYDSETNEIIKAEKNIVVGAILVNAEPAYQSFHRLSKERKTEVGRRLSEASNMKVSKMANFIRKQKEILSTTLNNLDDVRVAMKCLDAIRDHSIEVDMLINTMIETYRVFGEYSIQVPDEIKHSVLELRAKFNEMMTLSKSVTERIYKLEKPLLKQLNDGKLAFKKDLDKFEEDFVKTGPMVRDISAAEASKRRTSRNSQVFQFEERFQDLWTRFETYGTGEKLFGLPITDYPILHQRKKEFVLLLKLYSLYLSVLETIDGYNRVKWSDVNIENIGTTITDYQLRCRALPKGMQNWKAYVDLNKKIDDFNELCPLLELMTKDAMKDRHWNALQELMSYEFKIDDPNTTLGYVLAAPLLKYKDDVYDICIGADKETEIETKLKQVIASWSSVDIQMAAFKDRGDLLLKGNEMLEVISLLEDSIMVMNSLDGNRYNKPFREDIKMWLKRLRDTSEVLEKWLSVQNLWMYLEAVFVGGDIAIALPDEAKRFAEVDKKFENLMIRARDIQNVVEICAGDETMMTAIPNLITELELCQKSLTGLYSSDTVKLFFFVIIFTFSGYLESKRLIFPRFFFVSDPVLLEIFGQASDPTTIQPHLLSIFDAVATVTFAPNSSRQITGINSANQEHRTLPNIVLNAKKERKRTFMFSDGDVVSMDREFGIFITMNPGYAGRQELPENLKILFRSVAMMVPDRQIIIRVKLASCGFKENVVLARKFYTLYKLCEEQLSKAVHYDFGLRNTISVLRTLGTQKRANPKDTEEKIVMRVLRDMNLSKLIDEDAPLFLSLIDDLFPGNKLSSASYKELQSAIEKSVHSLNLKNEKDWNLKVVQLYEISLVRHGIMTLGPTGSGKTTAIATLLRSFKELGQPHKEVRMNPKAITAAQMFGRLDVATNDWMDGIFSTLWRRTHKIKKNEFVWLVLDGPVDAVWIENLNSVLDDNKTLTLANGDRIVMAENCKLVFEPDNVDNASPATVSRVGIIFLSSSVLRWMPILETWLKESQTLKECFHRIYDDALTFVNSKLSSKIKVLEAIYIRQTIDILSGLLTTAKAAKTAHLERLFIFGLMWSLGALLELEDRLRLEVFISSHKSKFDLPKTAENDTIFEYFVAPTGEWRHWASQVDEFVYPNDSVLEYANILVPNIDNVRTAYLIRLVADQRKPVLLIGEQGTAKTVMIKKFMATYNAEEHLIKTCNFSSATTPNMFQQIIESYVEKRVGLTYGPPGQRKMTIFVDDVNMPIINEWGDQITNEIFRQLIEQKGFYSLERPGDFMTVMDLQFLAAMIHPGGGRNDIPNRLKRKFCIFNCTMPSDTSMDKIFSAIAEGYFSISRFNDNIVRFVPKLIELTRVLWQRTKTKMLPTPAKFHYVFNLRDLSRIWEGILKVRQQECETIESMLKLWRHECLRTIADRFITLNEKKWFDKVMLELVQEYLNSNTGQYNDAETYFVDFLRDIPEMTGGETDDALQTPKIYEEIPSFNAVKEKVVSLMKAFNELNRGFELDLVFFHDCLVHLIIISRIIRTPRGNALLVGVGGSGKQSLTRLASFIAGYKFHQITLTRSYNVNNFADDLKYLYRTAGVEGQGISFIFTDTDIKDEAFLEYINNILSSGELPSLFTKEETDEIINDLDPVLRKQDPKVVRTRDTLYDFFIQRCRSNLHVVLCFSPIGQKFRTRSLKFPGLISGCTMDWFQPWPEDARIAVSRHYLATFPMECSENARDEVIKAMSFIHQNVSETCVEYFQRFRRQIFVTPKTLLTHLVSYKEMYVEKYENIRMLSKRMESGLVKLEEGGAAVKVLRIELMEQNKKMIVASEQAMRVYADVKVVADDAEAVRTEVSKVRFGAQAIVKQITADTAVIEKKLAKARPALEEAQAALN</sequence>
<dbReference type="Pfam" id="PF12780">
    <property type="entry name" value="AAA_8"/>
    <property type="match status" value="1"/>
</dbReference>
<dbReference type="FunFam" id="1.10.8.710:FF:000003">
    <property type="entry name" value="Dynein axonemal heavy chain 5"/>
    <property type="match status" value="1"/>
</dbReference>
<dbReference type="Gene3D" id="1.10.8.710">
    <property type="match status" value="1"/>
</dbReference>
<dbReference type="Pfam" id="PF17857">
    <property type="entry name" value="AAA_lid_1"/>
    <property type="match status" value="1"/>
</dbReference>
<dbReference type="InterPro" id="IPR024317">
    <property type="entry name" value="Dynein_heavy_chain_D4_dom"/>
</dbReference>
<evidence type="ECO:0000259" key="17">
    <source>
        <dbReference type="Pfam" id="PF17852"/>
    </source>
</evidence>
<dbReference type="Gene3D" id="1.20.920.30">
    <property type="match status" value="1"/>
</dbReference>
<dbReference type="InterPro" id="IPR042222">
    <property type="entry name" value="Dynein_2_N"/>
</dbReference>
<feature type="non-terminal residue" evidence="19">
    <location>
        <position position="1930"/>
    </location>
</feature>
<dbReference type="FunFam" id="1.20.140.100:FF:000003">
    <property type="entry name" value="Dynein, axonemal, heavy chain 5"/>
    <property type="match status" value="1"/>
</dbReference>
<dbReference type="SUPFAM" id="SSF52540">
    <property type="entry name" value="P-loop containing nucleoside triphosphate hydrolases"/>
    <property type="match status" value="3"/>
</dbReference>
<evidence type="ECO:0000256" key="9">
    <source>
        <dbReference type="ARBA" id="ARBA00023054"/>
    </source>
</evidence>
<keyword evidence="5" id="KW-0677">Repeat</keyword>
<proteinExistence type="inferred from homology"/>
<feature type="non-terminal residue" evidence="19">
    <location>
        <position position="1"/>
    </location>
</feature>
<comment type="subcellular location">
    <subcellularLocation>
        <location evidence="1">Cytoplasm</location>
        <location evidence="1">Cytoskeleton</location>
        <location evidence="1">Cilium axoneme</location>
    </subcellularLocation>
</comment>
<comment type="caution">
    <text evidence="19">The sequence shown here is derived from an EMBL/GenBank/DDBJ whole genome shotgun (WGS) entry which is preliminary data.</text>
</comment>
<keyword evidence="3" id="KW-0963">Cytoplasm</keyword>
<evidence type="ECO:0000256" key="10">
    <source>
        <dbReference type="ARBA" id="ARBA00023069"/>
    </source>
</evidence>
<dbReference type="Pfam" id="PF12774">
    <property type="entry name" value="AAA_6"/>
    <property type="match status" value="1"/>
</dbReference>
<evidence type="ECO:0000256" key="5">
    <source>
        <dbReference type="ARBA" id="ARBA00022737"/>
    </source>
</evidence>
<dbReference type="InterPro" id="IPR026983">
    <property type="entry name" value="DHC"/>
</dbReference>
<keyword evidence="9" id="KW-0175">Coiled coil</keyword>
<evidence type="ECO:0000256" key="6">
    <source>
        <dbReference type="ARBA" id="ARBA00022741"/>
    </source>
</evidence>
<dbReference type="InterPro" id="IPR041589">
    <property type="entry name" value="DNAH3_AAA_lid_1"/>
</dbReference>
<evidence type="ECO:0000256" key="12">
    <source>
        <dbReference type="ARBA" id="ARBA00023212"/>
    </source>
</evidence>
<dbReference type="GO" id="GO:0005524">
    <property type="term" value="F:ATP binding"/>
    <property type="evidence" value="ECO:0007669"/>
    <property type="project" value="UniProtKB-KW"/>
</dbReference>
<dbReference type="FunFam" id="1.20.920.30:FF:000004">
    <property type="entry name" value="Dynein axonemal heavy chain 5"/>
    <property type="match status" value="1"/>
</dbReference>
<dbReference type="FunFam" id="3.40.50.300:FF:001221">
    <property type="entry name" value="Axonemal dynein heavy chain 8"/>
    <property type="match status" value="1"/>
</dbReference>
<feature type="domain" description="Dynein heavy chain 3 AAA+ lid" evidence="18">
    <location>
        <begin position="1400"/>
        <end position="1488"/>
    </location>
</feature>
<comment type="similarity">
    <text evidence="2">Belongs to the dynein heavy chain family.</text>
</comment>
<dbReference type="InterPro" id="IPR041466">
    <property type="entry name" value="Dynein_AAA5_ext"/>
</dbReference>
<name>A0A9Q0N6J3_9DIPT</name>
<dbReference type="Gene3D" id="1.10.287.2620">
    <property type="match status" value="1"/>
</dbReference>
<evidence type="ECO:0000313" key="20">
    <source>
        <dbReference type="Proteomes" id="UP001151699"/>
    </source>
</evidence>
<feature type="domain" description="Dynein heavy chain AAA 5 extension" evidence="17">
    <location>
        <begin position="1064"/>
        <end position="1178"/>
    </location>
</feature>
<dbReference type="Gene3D" id="1.20.920.20">
    <property type="match status" value="1"/>
</dbReference>
<dbReference type="Pfam" id="PF17852">
    <property type="entry name" value="Dynein_AAA_lid"/>
    <property type="match status" value="1"/>
</dbReference>
<evidence type="ECO:0000256" key="4">
    <source>
        <dbReference type="ARBA" id="ARBA00022701"/>
    </source>
</evidence>
<dbReference type="GO" id="GO:0051959">
    <property type="term" value="F:dynein light intermediate chain binding"/>
    <property type="evidence" value="ECO:0007669"/>
    <property type="project" value="InterPro"/>
</dbReference>
<keyword evidence="4" id="KW-0493">Microtubule</keyword>
<dbReference type="GO" id="GO:0007018">
    <property type="term" value="P:microtubule-based movement"/>
    <property type="evidence" value="ECO:0007669"/>
    <property type="project" value="InterPro"/>
</dbReference>
<dbReference type="GO" id="GO:0045505">
    <property type="term" value="F:dynein intermediate chain binding"/>
    <property type="evidence" value="ECO:0007669"/>
    <property type="project" value="InterPro"/>
</dbReference>
<dbReference type="InterPro" id="IPR035699">
    <property type="entry name" value="AAA_6"/>
</dbReference>
<accession>A0A9Q0N6J3</accession>
<evidence type="ECO:0000256" key="3">
    <source>
        <dbReference type="ARBA" id="ARBA00022490"/>
    </source>
</evidence>
<keyword evidence="11" id="KW-0505">Motor protein</keyword>
<keyword evidence="12" id="KW-0206">Cytoskeleton</keyword>
<dbReference type="Gene3D" id="1.20.140.100">
    <property type="entry name" value="Dynein heavy chain, N-terminal domain 2"/>
    <property type="match status" value="1"/>
</dbReference>
<dbReference type="FunFam" id="3.40.50.300:FF:001080">
    <property type="entry name" value="Dynein, axonemal, heavy chain 5"/>
    <property type="match status" value="1"/>
</dbReference>
<dbReference type="OrthoDB" id="424310at2759"/>
<dbReference type="Gene3D" id="3.40.50.300">
    <property type="entry name" value="P-loop containing nucleotide triphosphate hydrolases"/>
    <property type="match status" value="3"/>
</dbReference>
<dbReference type="Gene3D" id="1.10.472.130">
    <property type="match status" value="1"/>
</dbReference>
<evidence type="ECO:0000256" key="7">
    <source>
        <dbReference type="ARBA" id="ARBA00022840"/>
    </source>
</evidence>
<dbReference type="GO" id="GO:0030286">
    <property type="term" value="C:dynein complex"/>
    <property type="evidence" value="ECO:0007669"/>
    <property type="project" value="UniProtKB-KW"/>
</dbReference>
<dbReference type="InterPro" id="IPR013602">
    <property type="entry name" value="Dynein_heavy_linker"/>
</dbReference>
<feature type="domain" description="Dynein heavy chain linker" evidence="14">
    <location>
        <begin position="300"/>
        <end position="694"/>
    </location>
</feature>
<evidence type="ECO:0000256" key="1">
    <source>
        <dbReference type="ARBA" id="ARBA00004430"/>
    </source>
</evidence>
<dbReference type="InterPro" id="IPR043157">
    <property type="entry name" value="Dynein_AAA1S"/>
</dbReference>
<dbReference type="PANTHER" id="PTHR46961:SF19">
    <property type="entry name" value="DYNEIN HEAVY CHAIN 5, AXONEMAL"/>
    <property type="match status" value="1"/>
</dbReference>
<dbReference type="Pfam" id="PF12775">
    <property type="entry name" value="AAA_7"/>
    <property type="match status" value="1"/>
</dbReference>
<evidence type="ECO:0000259" key="15">
    <source>
        <dbReference type="Pfam" id="PF12774"/>
    </source>
</evidence>
<evidence type="ECO:0000259" key="18">
    <source>
        <dbReference type="Pfam" id="PF17857"/>
    </source>
</evidence>
<evidence type="ECO:0000256" key="2">
    <source>
        <dbReference type="ARBA" id="ARBA00008887"/>
    </source>
</evidence>
<keyword evidence="10" id="KW-0969">Cilium</keyword>
<dbReference type="GO" id="GO:0005930">
    <property type="term" value="C:axoneme"/>
    <property type="evidence" value="ECO:0007669"/>
    <property type="project" value="UniProtKB-SubCell"/>
</dbReference>
<dbReference type="FunFam" id="1.10.287.2620:FF:000001">
    <property type="entry name" value="Cytoplasmic dynein heavy chain 1"/>
    <property type="match status" value="1"/>
</dbReference>
<dbReference type="EMBL" id="WJQU01000002">
    <property type="protein sequence ID" value="KAJ6644132.1"/>
    <property type="molecule type" value="Genomic_DNA"/>
</dbReference>
<dbReference type="PANTHER" id="PTHR46961">
    <property type="entry name" value="DYNEIN HEAVY CHAIN 1, AXONEMAL-LIKE PROTEIN"/>
    <property type="match status" value="1"/>
</dbReference>
<evidence type="ECO:0000256" key="8">
    <source>
        <dbReference type="ARBA" id="ARBA00023017"/>
    </source>
</evidence>
<dbReference type="Proteomes" id="UP001151699">
    <property type="component" value="Chromosome B"/>
</dbReference>
<dbReference type="GO" id="GO:0005874">
    <property type="term" value="C:microtubule"/>
    <property type="evidence" value="ECO:0007669"/>
    <property type="project" value="UniProtKB-KW"/>
</dbReference>
<keyword evidence="8" id="KW-0243">Dynein</keyword>
<evidence type="ECO:0000259" key="14">
    <source>
        <dbReference type="Pfam" id="PF08393"/>
    </source>
</evidence>
<evidence type="ECO:0000313" key="19">
    <source>
        <dbReference type="EMBL" id="KAJ6644132.1"/>
    </source>
</evidence>
<keyword evidence="13" id="KW-0966">Cell projection</keyword>
<keyword evidence="7" id="KW-0067">ATP-binding</keyword>
<feature type="domain" description="Dynein heavy chain hydrolytic ATP-binding dynein motor region" evidence="15">
    <location>
        <begin position="696"/>
        <end position="914"/>
    </location>
</feature>
<organism evidence="19 20">
    <name type="scientific">Pseudolycoriella hygida</name>
    <dbReference type="NCBI Taxonomy" id="35572"/>
    <lineage>
        <taxon>Eukaryota</taxon>
        <taxon>Metazoa</taxon>
        <taxon>Ecdysozoa</taxon>
        <taxon>Arthropoda</taxon>
        <taxon>Hexapoda</taxon>
        <taxon>Insecta</taxon>
        <taxon>Pterygota</taxon>
        <taxon>Neoptera</taxon>
        <taxon>Endopterygota</taxon>
        <taxon>Diptera</taxon>
        <taxon>Nematocera</taxon>
        <taxon>Sciaroidea</taxon>
        <taxon>Sciaridae</taxon>
        <taxon>Pseudolycoriella</taxon>
    </lineage>
</organism>
<protein>
    <submittedName>
        <fullName evidence="19">Dynein axonemal heavy chain 5</fullName>
    </submittedName>
</protein>
<dbReference type="FunFam" id="3.40.50.300:FF:002141">
    <property type="entry name" value="Dynein heavy chain"/>
    <property type="match status" value="1"/>
</dbReference>
<evidence type="ECO:0000259" key="16">
    <source>
        <dbReference type="Pfam" id="PF12780"/>
    </source>
</evidence>
<dbReference type="InterPro" id="IPR027417">
    <property type="entry name" value="P-loop_NTPase"/>
</dbReference>
<keyword evidence="6" id="KW-0547">Nucleotide-binding</keyword>
<reference evidence="19" key="1">
    <citation type="submission" date="2022-07" db="EMBL/GenBank/DDBJ databases">
        <authorList>
            <person name="Trinca V."/>
            <person name="Uliana J.V.C."/>
            <person name="Torres T.T."/>
            <person name="Ward R.J."/>
            <person name="Monesi N."/>
        </authorList>
    </citation>
    <scope>NUCLEOTIDE SEQUENCE</scope>
    <source>
        <strain evidence="19">HSMRA1968</strain>
        <tissue evidence="19">Whole embryos</tissue>
    </source>
</reference>
<dbReference type="Pfam" id="PF08393">
    <property type="entry name" value="DHC_N2"/>
    <property type="match status" value="1"/>
</dbReference>
<evidence type="ECO:0000256" key="11">
    <source>
        <dbReference type="ARBA" id="ARBA00023175"/>
    </source>
</evidence>
<keyword evidence="20" id="KW-1185">Reference proteome</keyword>